<reference evidence="2" key="2">
    <citation type="submission" date="2009-11" db="EMBL/GenBank/DDBJ databases">
        <title>The Genome Sequence of Allomyces macrogynus strain ATCC 38327.</title>
        <authorList>
            <consortium name="The Broad Institute Genome Sequencing Platform"/>
            <person name="Russ C."/>
            <person name="Cuomo C."/>
            <person name="Shea T."/>
            <person name="Young S.K."/>
            <person name="Zeng Q."/>
            <person name="Koehrsen M."/>
            <person name="Haas B."/>
            <person name="Borodovsky M."/>
            <person name="Guigo R."/>
            <person name="Alvarado L."/>
            <person name="Berlin A."/>
            <person name="Borenstein D."/>
            <person name="Chen Z."/>
            <person name="Engels R."/>
            <person name="Freedman E."/>
            <person name="Gellesch M."/>
            <person name="Goldberg J."/>
            <person name="Griggs A."/>
            <person name="Gujja S."/>
            <person name="Heiman D."/>
            <person name="Hepburn T."/>
            <person name="Howarth C."/>
            <person name="Jen D."/>
            <person name="Larson L."/>
            <person name="Lewis B."/>
            <person name="Mehta T."/>
            <person name="Park D."/>
            <person name="Pearson M."/>
            <person name="Roberts A."/>
            <person name="Saif S."/>
            <person name="Shenoy N."/>
            <person name="Sisk P."/>
            <person name="Stolte C."/>
            <person name="Sykes S."/>
            <person name="Walk T."/>
            <person name="White J."/>
            <person name="Yandava C."/>
            <person name="Burger G."/>
            <person name="Gray M.W."/>
            <person name="Holland P.W.H."/>
            <person name="King N."/>
            <person name="Lang F.B.F."/>
            <person name="Roger A.J."/>
            <person name="Ruiz-Trillo I."/>
            <person name="Lander E."/>
            <person name="Nusbaum C."/>
        </authorList>
    </citation>
    <scope>NUCLEOTIDE SEQUENCE [LARGE SCALE GENOMIC DNA]</scope>
    <source>
        <strain evidence="2">ATCC 38327</strain>
    </source>
</reference>
<dbReference type="Proteomes" id="UP000054350">
    <property type="component" value="Unassembled WGS sequence"/>
</dbReference>
<keyword evidence="2" id="KW-1185">Reference proteome</keyword>
<dbReference type="EMBL" id="GG745336">
    <property type="protein sequence ID" value="KNE60312.1"/>
    <property type="molecule type" value="Genomic_DNA"/>
</dbReference>
<organism evidence="1 2">
    <name type="scientific">Allomyces macrogynus (strain ATCC 38327)</name>
    <name type="common">Allomyces javanicus var. macrogynus</name>
    <dbReference type="NCBI Taxonomy" id="578462"/>
    <lineage>
        <taxon>Eukaryota</taxon>
        <taxon>Fungi</taxon>
        <taxon>Fungi incertae sedis</taxon>
        <taxon>Blastocladiomycota</taxon>
        <taxon>Blastocladiomycetes</taxon>
        <taxon>Blastocladiales</taxon>
        <taxon>Blastocladiaceae</taxon>
        <taxon>Allomyces</taxon>
    </lineage>
</organism>
<evidence type="ECO:0000313" key="1">
    <source>
        <dbReference type="EMBL" id="KNE60312.1"/>
    </source>
</evidence>
<dbReference type="OrthoDB" id="10643108at2759"/>
<accession>A0A0L0SCZ8</accession>
<dbReference type="Gene3D" id="3.80.10.10">
    <property type="entry name" value="Ribonuclease Inhibitor"/>
    <property type="match status" value="2"/>
</dbReference>
<dbReference type="SUPFAM" id="SSF52047">
    <property type="entry name" value="RNI-like"/>
    <property type="match status" value="1"/>
</dbReference>
<protein>
    <recommendedName>
        <fullName evidence="3">F-box domain-containing protein</fullName>
    </recommendedName>
</protein>
<dbReference type="VEuPathDB" id="FungiDB:AMAG_05713"/>
<proteinExistence type="predicted"/>
<gene>
    <name evidence="1" type="ORF">AMAG_05713</name>
</gene>
<sequence length="407" mass="45334">MGGMIFVPPQCQQLAVAFIQSWDMIMLPPTLVQLELTSLVMHPSLLDVFSAWTPHALRKIVLCDVIDFDGGALVAALIERMPLTVMSFDVSCAMVDEVPEQQQLALANLICRLPSLNRLGLGVGYGIAGLDAVMRALPRIGFPSLYLNLRSSPDDAAKDSEIVARLVASFPTTVSSLAFDGKGLNTEHALALVASLPRATDKLDVFIHDWTTDMFRELPLLSTLRELRVTFRNVESDDLQLLFARLPKTLESLDIGTWLCNPADIRVHTLALNMPPQLTSFRIARCGLDDSDLDLLDRAWPDTLRYLDLSDNWCFRGPMGLPDGLQKLNLKSNPLRDQVARTWVVALPTSLRMLELEAEAMGANMVSALLERIPVQNSSWRRMKICSTFGFGKCPFREQLVPRFNLM</sequence>
<name>A0A0L0SCZ8_ALLM3</name>
<reference evidence="1 2" key="1">
    <citation type="submission" date="2009-11" db="EMBL/GenBank/DDBJ databases">
        <title>Annotation of Allomyces macrogynus ATCC 38327.</title>
        <authorList>
            <consortium name="The Broad Institute Genome Sequencing Platform"/>
            <person name="Russ C."/>
            <person name="Cuomo C."/>
            <person name="Burger G."/>
            <person name="Gray M.W."/>
            <person name="Holland P.W.H."/>
            <person name="King N."/>
            <person name="Lang F.B.F."/>
            <person name="Roger A.J."/>
            <person name="Ruiz-Trillo I."/>
            <person name="Young S.K."/>
            <person name="Zeng Q."/>
            <person name="Gargeya S."/>
            <person name="Fitzgerald M."/>
            <person name="Haas B."/>
            <person name="Abouelleil A."/>
            <person name="Alvarado L."/>
            <person name="Arachchi H.M."/>
            <person name="Berlin A."/>
            <person name="Chapman S.B."/>
            <person name="Gearin G."/>
            <person name="Goldberg J."/>
            <person name="Griggs A."/>
            <person name="Gujja S."/>
            <person name="Hansen M."/>
            <person name="Heiman D."/>
            <person name="Howarth C."/>
            <person name="Larimer J."/>
            <person name="Lui A."/>
            <person name="MacDonald P.J.P."/>
            <person name="McCowen C."/>
            <person name="Montmayeur A."/>
            <person name="Murphy C."/>
            <person name="Neiman D."/>
            <person name="Pearson M."/>
            <person name="Priest M."/>
            <person name="Roberts A."/>
            <person name="Saif S."/>
            <person name="Shea T."/>
            <person name="Sisk P."/>
            <person name="Stolte C."/>
            <person name="Sykes S."/>
            <person name="Wortman J."/>
            <person name="Nusbaum C."/>
            <person name="Birren B."/>
        </authorList>
    </citation>
    <scope>NUCLEOTIDE SEQUENCE [LARGE SCALE GENOMIC DNA]</scope>
    <source>
        <strain evidence="1 2">ATCC 38327</strain>
    </source>
</reference>
<dbReference type="InterPro" id="IPR032675">
    <property type="entry name" value="LRR_dom_sf"/>
</dbReference>
<evidence type="ECO:0008006" key="3">
    <source>
        <dbReference type="Google" id="ProtNLM"/>
    </source>
</evidence>
<evidence type="ECO:0000313" key="2">
    <source>
        <dbReference type="Proteomes" id="UP000054350"/>
    </source>
</evidence>
<dbReference type="AlphaFoldDB" id="A0A0L0SCZ8"/>